<evidence type="ECO:0000313" key="3">
    <source>
        <dbReference type="Proteomes" id="UP000187406"/>
    </source>
</evidence>
<gene>
    <name evidence="2" type="ORF">CFOL_v3_31520</name>
</gene>
<dbReference type="InterPro" id="IPR012466">
    <property type="entry name" value="NECAP_PHear"/>
</dbReference>
<dbReference type="PANTHER" id="PTHR12847:SF3">
    <property type="entry name" value="EAR-BINDING COAT-ASSOCIATED PROTEIN 2, PUTATIVE, EXPRESSED-RELATED"/>
    <property type="match status" value="1"/>
</dbReference>
<dbReference type="InParanoid" id="A0A1Q3D6D9"/>
<dbReference type="CDD" id="cd13228">
    <property type="entry name" value="PHear_NECAP"/>
    <property type="match status" value="1"/>
</dbReference>
<evidence type="ECO:0000259" key="1">
    <source>
        <dbReference type="Pfam" id="PF07933"/>
    </source>
</evidence>
<keyword evidence="3" id="KW-1185">Reference proteome</keyword>
<dbReference type="OrthoDB" id="10265489at2759"/>
<dbReference type="GO" id="GO:0030125">
    <property type="term" value="C:clathrin vesicle coat"/>
    <property type="evidence" value="ECO:0007669"/>
    <property type="project" value="TreeGrafter"/>
</dbReference>
<dbReference type="Gene3D" id="2.30.29.30">
    <property type="entry name" value="Pleckstrin-homology domain (PH domain)/Phosphotyrosine-binding domain (PTB)"/>
    <property type="match status" value="1"/>
</dbReference>
<name>A0A1Q3D6D9_CEPFO</name>
<comment type="caution">
    <text evidence="2">The sequence shown here is derived from an EMBL/GenBank/DDBJ whole genome shotgun (WGS) entry which is preliminary data.</text>
</comment>
<dbReference type="GO" id="GO:0006897">
    <property type="term" value="P:endocytosis"/>
    <property type="evidence" value="ECO:0007669"/>
    <property type="project" value="InterPro"/>
</dbReference>
<dbReference type="PANTHER" id="PTHR12847">
    <property type="entry name" value="ATP-BINDING CASSETTE ABC TRANSPORTER-RELATED"/>
    <property type="match status" value="1"/>
</dbReference>
<feature type="domain" description="NECAP PHear" evidence="1">
    <location>
        <begin position="14"/>
        <end position="144"/>
    </location>
</feature>
<dbReference type="FunFam" id="2.30.29.30:FF:000150">
    <property type="entry name" value="Adaptin ear-binding coat-associated protein"/>
    <property type="match status" value="1"/>
</dbReference>
<dbReference type="Pfam" id="PF07933">
    <property type="entry name" value="DUF1681"/>
    <property type="match status" value="1"/>
</dbReference>
<dbReference type="STRING" id="3775.A0A1Q3D6D9"/>
<dbReference type="InterPro" id="IPR011993">
    <property type="entry name" value="PH-like_dom_sf"/>
</dbReference>
<dbReference type="Proteomes" id="UP000187406">
    <property type="component" value="Unassembled WGS sequence"/>
</dbReference>
<dbReference type="EMBL" id="BDDD01004668">
    <property type="protein sequence ID" value="GAV88096.1"/>
    <property type="molecule type" value="Genomic_DNA"/>
</dbReference>
<reference evidence="3" key="1">
    <citation type="submission" date="2016-04" db="EMBL/GenBank/DDBJ databases">
        <title>Cephalotus genome sequencing.</title>
        <authorList>
            <person name="Fukushima K."/>
            <person name="Hasebe M."/>
            <person name="Fang X."/>
        </authorList>
    </citation>
    <scope>NUCLEOTIDE SEQUENCE [LARGE SCALE GENOMIC DNA]</scope>
    <source>
        <strain evidence="3">cv. St1</strain>
    </source>
</reference>
<dbReference type="SUPFAM" id="SSF50729">
    <property type="entry name" value="PH domain-like"/>
    <property type="match status" value="1"/>
</dbReference>
<accession>A0A1Q3D6D9</accession>
<organism evidence="2 3">
    <name type="scientific">Cephalotus follicularis</name>
    <name type="common">Albany pitcher plant</name>
    <dbReference type="NCBI Taxonomy" id="3775"/>
    <lineage>
        <taxon>Eukaryota</taxon>
        <taxon>Viridiplantae</taxon>
        <taxon>Streptophyta</taxon>
        <taxon>Embryophyta</taxon>
        <taxon>Tracheophyta</taxon>
        <taxon>Spermatophyta</taxon>
        <taxon>Magnoliopsida</taxon>
        <taxon>eudicotyledons</taxon>
        <taxon>Gunneridae</taxon>
        <taxon>Pentapetalae</taxon>
        <taxon>rosids</taxon>
        <taxon>fabids</taxon>
        <taxon>Oxalidales</taxon>
        <taxon>Cephalotaceae</taxon>
        <taxon>Cephalotus</taxon>
    </lineage>
</organism>
<dbReference type="AlphaFoldDB" id="A0A1Q3D6D9"/>
<evidence type="ECO:0000313" key="2">
    <source>
        <dbReference type="EMBL" id="GAV88096.1"/>
    </source>
</evidence>
<proteinExistence type="predicted"/>
<protein>
    <submittedName>
        <fullName evidence="2">DUF1681 domain-containing protein</fullName>
    </submittedName>
</protein>
<sequence length="189" mass="20781">MSSSTTLEDEESMEHTLLVVREESVYKIPPRSTSGGYKCGESLQSDKIQSGRVQVVSCGERCEIRLEDPNFGEQFTACFMKPGQCEAAVESVLRSCRYFMLRIKGGSGKHPFIGLGFAESNEALDFNVALLDHEKHVRRENEEFSGDSGCNIPDPSPLIAQSELQEPVALCGGEPLHLLASLTNDNICH</sequence>